<dbReference type="InterPro" id="IPR001579">
    <property type="entry name" value="Glyco_hydro_18_chit_AS"/>
</dbReference>
<dbReference type="InterPro" id="IPR011583">
    <property type="entry name" value="Chitinase_II/V-like_cat"/>
</dbReference>
<dbReference type="OMA" id="QTQNHIN"/>
<dbReference type="PANTHER" id="PTHR11177:SF317">
    <property type="entry name" value="CHITINASE 12-RELATED"/>
    <property type="match status" value="1"/>
</dbReference>
<evidence type="ECO:0000256" key="6">
    <source>
        <dbReference type="SAM" id="SignalP"/>
    </source>
</evidence>
<dbReference type="SUPFAM" id="SSF51445">
    <property type="entry name" value="(Trans)glycosidases"/>
    <property type="match status" value="1"/>
</dbReference>
<keyword evidence="6" id="KW-0732">Signal</keyword>
<keyword evidence="5" id="KW-0472">Membrane</keyword>
<evidence type="ECO:0000256" key="4">
    <source>
        <dbReference type="RuleBase" id="RU004453"/>
    </source>
</evidence>
<dbReference type="GO" id="GO:0008061">
    <property type="term" value="F:chitin binding"/>
    <property type="evidence" value="ECO:0007669"/>
    <property type="project" value="InterPro"/>
</dbReference>
<dbReference type="InterPro" id="IPR001223">
    <property type="entry name" value="Glyco_hydro18_cat"/>
</dbReference>
<keyword evidence="1 3" id="KW-0378">Hydrolase</keyword>
<dbReference type="InterPro" id="IPR050314">
    <property type="entry name" value="Glycosyl_Hydrlase_18"/>
</dbReference>
<dbReference type="Proteomes" id="UP000013827">
    <property type="component" value="Unassembled WGS sequence"/>
</dbReference>
<dbReference type="HOGENOM" id="CLU_498243_0_0_1"/>
<dbReference type="InterPro" id="IPR029070">
    <property type="entry name" value="Chitinase_insertion_sf"/>
</dbReference>
<dbReference type="RefSeq" id="XP_005772763.1">
    <property type="nucleotide sequence ID" value="XM_005772706.1"/>
</dbReference>
<dbReference type="Gene3D" id="3.20.20.80">
    <property type="entry name" value="Glycosidases"/>
    <property type="match status" value="1"/>
</dbReference>
<evidence type="ECO:0000313" key="8">
    <source>
        <dbReference type="EnsemblProtists" id="EOD20334"/>
    </source>
</evidence>
<feature type="transmembrane region" description="Helical" evidence="5">
    <location>
        <begin position="465"/>
        <end position="490"/>
    </location>
</feature>
<protein>
    <recommendedName>
        <fullName evidence="7">GH18 domain-containing protein</fullName>
    </recommendedName>
</protein>
<keyword evidence="2 3" id="KW-0326">Glycosidase</keyword>
<organism evidence="8 9">
    <name type="scientific">Emiliania huxleyi (strain CCMP1516)</name>
    <dbReference type="NCBI Taxonomy" id="280463"/>
    <lineage>
        <taxon>Eukaryota</taxon>
        <taxon>Haptista</taxon>
        <taxon>Haptophyta</taxon>
        <taxon>Prymnesiophyceae</taxon>
        <taxon>Isochrysidales</taxon>
        <taxon>Noelaerhabdaceae</taxon>
        <taxon>Emiliania</taxon>
    </lineage>
</organism>
<comment type="similarity">
    <text evidence="4">Belongs to the glycosyl hydrolase 18 family.</text>
</comment>
<dbReference type="SMART" id="SM00636">
    <property type="entry name" value="Glyco_18"/>
    <property type="match status" value="1"/>
</dbReference>
<dbReference type="PROSITE" id="PS51910">
    <property type="entry name" value="GH18_2"/>
    <property type="match status" value="1"/>
</dbReference>
<dbReference type="eggNOG" id="KOG2806">
    <property type="taxonomic scope" value="Eukaryota"/>
</dbReference>
<feature type="domain" description="GH18" evidence="7">
    <location>
        <begin position="41"/>
        <end position="433"/>
    </location>
</feature>
<keyword evidence="9" id="KW-1185">Reference proteome</keyword>
<sequence>MDLAPTLLLAIGLPTVLGYSHAVSPAASLAAPGPTMKGGGTKVAQYFTQWGIYSRGFKPMDMQFDRITHVIYAYLHVTAECEVRSLDEYADHHICYPELGMTWEEHCNGSGNAGNVRAFQMLRERHPHIKLELSFGGWTKSDYFSGCSKDAGRRTKLINGMVDMLRRTNFDGIDIDWEYPVCCGEADNEVDPQDWSNYVQLLREARAALDAGFPRVHKELSIAMGMGPAVTDPAPKAEICGIIDTVLMMTYDYNGAYQPLASQNAPLYNDPAYVAAGGVEDYNIDWGVTTWLQHCPSSKLIMGFAAYGRGYAGTSTEYGTASGALPGTWESGVLSWWDLKENYIGRPCSLTNRDASMPAGYWQSHRNNITKTPYLTAPAGGPSAYISYDDEESVAVKAKYGKQRGLGGMVWWEASDDRDGDLLNAANAAWGVAPSAHAPPTPTQKAASMWVAATTAAASANRAMALLQLACLLLALVAGIAGGALCWSACRWRWVKTNRPSRSRTSAVKLPPSLEKHLEPLRLADVCREYIDRMPPDAIPISSQVKS</sequence>
<dbReference type="STRING" id="2903.R1EHJ8"/>
<dbReference type="KEGG" id="ehx:EMIHUDRAFT_117626"/>
<dbReference type="GeneID" id="17265889"/>
<dbReference type="PaxDb" id="2903-EOD20334"/>
<evidence type="ECO:0000313" key="9">
    <source>
        <dbReference type="Proteomes" id="UP000013827"/>
    </source>
</evidence>
<feature type="chain" id="PRO_5044244401" description="GH18 domain-containing protein" evidence="6">
    <location>
        <begin position="19"/>
        <end position="547"/>
    </location>
</feature>
<dbReference type="SUPFAM" id="SSF54556">
    <property type="entry name" value="Chitinase insertion domain"/>
    <property type="match status" value="1"/>
</dbReference>
<dbReference type="EnsemblProtists" id="EOD20334">
    <property type="protein sequence ID" value="EOD20334"/>
    <property type="gene ID" value="EMIHUDRAFT_117626"/>
</dbReference>
<evidence type="ECO:0000259" key="7">
    <source>
        <dbReference type="PROSITE" id="PS51910"/>
    </source>
</evidence>
<dbReference type="InterPro" id="IPR017853">
    <property type="entry name" value="GH"/>
</dbReference>
<reference evidence="9" key="1">
    <citation type="journal article" date="2013" name="Nature">
        <title>Pan genome of the phytoplankton Emiliania underpins its global distribution.</title>
        <authorList>
            <person name="Read B.A."/>
            <person name="Kegel J."/>
            <person name="Klute M.J."/>
            <person name="Kuo A."/>
            <person name="Lefebvre S.C."/>
            <person name="Maumus F."/>
            <person name="Mayer C."/>
            <person name="Miller J."/>
            <person name="Monier A."/>
            <person name="Salamov A."/>
            <person name="Young J."/>
            <person name="Aguilar M."/>
            <person name="Claverie J.M."/>
            <person name="Frickenhaus S."/>
            <person name="Gonzalez K."/>
            <person name="Herman E.K."/>
            <person name="Lin Y.C."/>
            <person name="Napier J."/>
            <person name="Ogata H."/>
            <person name="Sarno A.F."/>
            <person name="Shmutz J."/>
            <person name="Schroeder D."/>
            <person name="de Vargas C."/>
            <person name="Verret F."/>
            <person name="von Dassow P."/>
            <person name="Valentin K."/>
            <person name="Van de Peer Y."/>
            <person name="Wheeler G."/>
            <person name="Dacks J.B."/>
            <person name="Delwiche C.F."/>
            <person name="Dyhrman S.T."/>
            <person name="Glockner G."/>
            <person name="John U."/>
            <person name="Richards T."/>
            <person name="Worden A.Z."/>
            <person name="Zhang X."/>
            <person name="Grigoriev I.V."/>
            <person name="Allen A.E."/>
            <person name="Bidle K."/>
            <person name="Borodovsky M."/>
            <person name="Bowler C."/>
            <person name="Brownlee C."/>
            <person name="Cock J.M."/>
            <person name="Elias M."/>
            <person name="Gladyshev V.N."/>
            <person name="Groth M."/>
            <person name="Guda C."/>
            <person name="Hadaegh A."/>
            <person name="Iglesias-Rodriguez M.D."/>
            <person name="Jenkins J."/>
            <person name="Jones B.M."/>
            <person name="Lawson T."/>
            <person name="Leese F."/>
            <person name="Lindquist E."/>
            <person name="Lobanov A."/>
            <person name="Lomsadze A."/>
            <person name="Malik S.B."/>
            <person name="Marsh M.E."/>
            <person name="Mackinder L."/>
            <person name="Mock T."/>
            <person name="Mueller-Roeber B."/>
            <person name="Pagarete A."/>
            <person name="Parker M."/>
            <person name="Probert I."/>
            <person name="Quesneville H."/>
            <person name="Raines C."/>
            <person name="Rensing S.A."/>
            <person name="Riano-Pachon D.M."/>
            <person name="Richier S."/>
            <person name="Rokitta S."/>
            <person name="Shiraiwa Y."/>
            <person name="Soanes D.M."/>
            <person name="van der Giezen M."/>
            <person name="Wahlund T.M."/>
            <person name="Williams B."/>
            <person name="Wilson W."/>
            <person name="Wolfe G."/>
            <person name="Wurch L.L."/>
        </authorList>
    </citation>
    <scope>NUCLEOTIDE SEQUENCE</scope>
</reference>
<dbReference type="AlphaFoldDB" id="A0A0D3J9Z9"/>
<evidence type="ECO:0000256" key="5">
    <source>
        <dbReference type="SAM" id="Phobius"/>
    </source>
</evidence>
<keyword evidence="5" id="KW-0812">Transmembrane</keyword>
<proteinExistence type="inferred from homology"/>
<dbReference type="Gene3D" id="3.10.50.10">
    <property type="match status" value="1"/>
</dbReference>
<reference evidence="8" key="2">
    <citation type="submission" date="2024-10" db="UniProtKB">
        <authorList>
            <consortium name="EnsemblProtists"/>
        </authorList>
    </citation>
    <scope>IDENTIFICATION</scope>
</reference>
<dbReference type="PROSITE" id="PS01095">
    <property type="entry name" value="GH18_1"/>
    <property type="match status" value="1"/>
</dbReference>
<evidence type="ECO:0000256" key="1">
    <source>
        <dbReference type="ARBA" id="ARBA00022801"/>
    </source>
</evidence>
<feature type="signal peptide" evidence="6">
    <location>
        <begin position="1"/>
        <end position="18"/>
    </location>
</feature>
<accession>A0A0D3J9Z9</accession>
<dbReference type="GO" id="GO:0004553">
    <property type="term" value="F:hydrolase activity, hydrolyzing O-glycosyl compounds"/>
    <property type="evidence" value="ECO:0007669"/>
    <property type="project" value="InterPro"/>
</dbReference>
<dbReference type="PANTHER" id="PTHR11177">
    <property type="entry name" value="CHITINASE"/>
    <property type="match status" value="1"/>
</dbReference>
<dbReference type="GO" id="GO:0005975">
    <property type="term" value="P:carbohydrate metabolic process"/>
    <property type="evidence" value="ECO:0007669"/>
    <property type="project" value="InterPro"/>
</dbReference>
<keyword evidence="5" id="KW-1133">Transmembrane helix</keyword>
<evidence type="ECO:0000256" key="3">
    <source>
        <dbReference type="RuleBase" id="RU000489"/>
    </source>
</evidence>
<dbReference type="Pfam" id="PF00704">
    <property type="entry name" value="Glyco_hydro_18"/>
    <property type="match status" value="1"/>
</dbReference>
<name>A0A0D3J9Z9_EMIH1</name>
<evidence type="ECO:0000256" key="2">
    <source>
        <dbReference type="ARBA" id="ARBA00023295"/>
    </source>
</evidence>